<accession>A0AAX6FKH0</accession>
<comment type="similarity">
    <text evidence="2">Belongs to the NPC2 family.</text>
</comment>
<dbReference type="InterPro" id="IPR014756">
    <property type="entry name" value="Ig_E-set"/>
</dbReference>
<dbReference type="Pfam" id="PF02221">
    <property type="entry name" value="E1_DerP2_DerF2"/>
    <property type="match status" value="1"/>
</dbReference>
<evidence type="ECO:0000256" key="2">
    <source>
        <dbReference type="ARBA" id="ARBA00006370"/>
    </source>
</evidence>
<evidence type="ECO:0000313" key="9">
    <source>
        <dbReference type="EMBL" id="KAJ6816505.1"/>
    </source>
</evidence>
<evidence type="ECO:0000256" key="7">
    <source>
        <dbReference type="SAM" id="SignalP"/>
    </source>
</evidence>
<evidence type="ECO:0000256" key="1">
    <source>
        <dbReference type="ARBA" id="ARBA00002053"/>
    </source>
</evidence>
<dbReference type="PANTHER" id="PTHR11306">
    <property type="entry name" value="NIEMANN PICK TYPE C2 PROTEIN NPC2-RELATED"/>
    <property type="match status" value="1"/>
</dbReference>
<comment type="function">
    <text evidence="1">Catalyzes the intermembrane transfer of phosphatidylglycerol and phosphatidylinositol.</text>
</comment>
<dbReference type="SUPFAM" id="SSF81296">
    <property type="entry name" value="E set domains"/>
    <property type="match status" value="1"/>
</dbReference>
<keyword evidence="10" id="KW-1185">Reference proteome</keyword>
<dbReference type="InterPro" id="IPR003172">
    <property type="entry name" value="ML_dom"/>
</dbReference>
<dbReference type="SMART" id="SM00737">
    <property type="entry name" value="ML"/>
    <property type="match status" value="1"/>
</dbReference>
<dbReference type="EMBL" id="JANAVB010028197">
    <property type="protein sequence ID" value="KAJ6816505.1"/>
    <property type="molecule type" value="Genomic_DNA"/>
</dbReference>
<dbReference type="PANTHER" id="PTHR11306:SF0">
    <property type="entry name" value="PHOSPHATIDYLGLYCEROL_PHOSPHATIDYLINOSITOL TRANSFER PROTEIN"/>
    <property type="match status" value="1"/>
</dbReference>
<name>A0AAX6FKH0_IRIPA</name>
<dbReference type="InterPro" id="IPR039670">
    <property type="entry name" value="NPC2-like"/>
</dbReference>
<proteinExistence type="inferred from homology"/>
<dbReference type="AlphaFoldDB" id="A0AAX6FKH0"/>
<evidence type="ECO:0000256" key="3">
    <source>
        <dbReference type="ARBA" id="ARBA00011245"/>
    </source>
</evidence>
<comment type="caution">
    <text evidence="9">The sequence shown here is derived from an EMBL/GenBank/DDBJ whole genome shotgun (WGS) entry which is preliminary data.</text>
</comment>
<dbReference type="Gene3D" id="2.60.40.770">
    <property type="match status" value="1"/>
</dbReference>
<comment type="subunit">
    <text evidence="3">Monomer.</text>
</comment>
<dbReference type="GO" id="GO:0032366">
    <property type="term" value="P:intracellular sterol transport"/>
    <property type="evidence" value="ECO:0007669"/>
    <property type="project" value="InterPro"/>
</dbReference>
<feature type="chain" id="PRO_5043802895" evidence="7">
    <location>
        <begin position="29"/>
        <end position="158"/>
    </location>
</feature>
<dbReference type="InterPro" id="IPR033917">
    <property type="entry name" value="ML_PG-PI_TP"/>
</dbReference>
<keyword evidence="4" id="KW-0813">Transport</keyword>
<gene>
    <name evidence="9" type="ORF">M6B38_414295</name>
</gene>
<feature type="signal peptide" evidence="7">
    <location>
        <begin position="1"/>
        <end position="28"/>
    </location>
</feature>
<evidence type="ECO:0000313" key="10">
    <source>
        <dbReference type="Proteomes" id="UP001140949"/>
    </source>
</evidence>
<keyword evidence="5 7" id="KW-0732">Signal</keyword>
<evidence type="ECO:0000256" key="6">
    <source>
        <dbReference type="ARBA" id="ARBA00023055"/>
    </source>
</evidence>
<keyword evidence="6" id="KW-0445">Lipid transport</keyword>
<protein>
    <submittedName>
        <fullName evidence="9">Phosphatidylglycerol/phosphatidylinositol transfer protein-like</fullName>
    </submittedName>
</protein>
<dbReference type="Proteomes" id="UP001140949">
    <property type="component" value="Unassembled WGS sequence"/>
</dbReference>
<sequence length="158" mass="16946">MATSSSSSSSPALVLVSAFLLLLSLAQATSFEYCNKRAKYPVRISGVSISPEPVQGGKPAQFNISATTGDEISQGKVVIDVKYFFLYVHSETKELCEETSCPITTGDFVLSHQQTLPSFTPPGSYHLTMKIIGEDGKRELSCITFSFSIGFASSVADS</sequence>
<organism evidence="9 10">
    <name type="scientific">Iris pallida</name>
    <name type="common">Sweet iris</name>
    <dbReference type="NCBI Taxonomy" id="29817"/>
    <lineage>
        <taxon>Eukaryota</taxon>
        <taxon>Viridiplantae</taxon>
        <taxon>Streptophyta</taxon>
        <taxon>Embryophyta</taxon>
        <taxon>Tracheophyta</taxon>
        <taxon>Spermatophyta</taxon>
        <taxon>Magnoliopsida</taxon>
        <taxon>Liliopsida</taxon>
        <taxon>Asparagales</taxon>
        <taxon>Iridaceae</taxon>
        <taxon>Iridoideae</taxon>
        <taxon>Irideae</taxon>
        <taxon>Iris</taxon>
    </lineage>
</organism>
<reference evidence="9" key="2">
    <citation type="submission" date="2023-04" db="EMBL/GenBank/DDBJ databases">
        <authorList>
            <person name="Bruccoleri R.E."/>
            <person name="Oakeley E.J."/>
            <person name="Faust A.-M."/>
            <person name="Dessus-Babus S."/>
            <person name="Altorfer M."/>
            <person name="Burckhardt D."/>
            <person name="Oertli M."/>
            <person name="Naumann U."/>
            <person name="Petersen F."/>
            <person name="Wong J."/>
        </authorList>
    </citation>
    <scope>NUCLEOTIDE SEQUENCE</scope>
    <source>
        <strain evidence="9">GSM-AAB239-AS_SAM_17_03QT</strain>
        <tissue evidence="9">Leaf</tissue>
    </source>
</reference>
<dbReference type="GO" id="GO:0032934">
    <property type="term" value="F:sterol binding"/>
    <property type="evidence" value="ECO:0007669"/>
    <property type="project" value="InterPro"/>
</dbReference>
<dbReference type="CDD" id="cd00917">
    <property type="entry name" value="PG-PI_TP"/>
    <property type="match status" value="1"/>
</dbReference>
<evidence type="ECO:0000256" key="4">
    <source>
        <dbReference type="ARBA" id="ARBA00022448"/>
    </source>
</evidence>
<evidence type="ECO:0000256" key="5">
    <source>
        <dbReference type="ARBA" id="ARBA00022729"/>
    </source>
</evidence>
<feature type="domain" description="MD-2-related lipid-recognition" evidence="8">
    <location>
        <begin position="31"/>
        <end position="147"/>
    </location>
</feature>
<evidence type="ECO:0000259" key="8">
    <source>
        <dbReference type="SMART" id="SM00737"/>
    </source>
</evidence>
<reference evidence="9" key="1">
    <citation type="journal article" date="2023" name="GigaByte">
        <title>Genome assembly of the bearded iris, Iris pallida Lam.</title>
        <authorList>
            <person name="Bruccoleri R.E."/>
            <person name="Oakeley E.J."/>
            <person name="Faust A.M.E."/>
            <person name="Altorfer M."/>
            <person name="Dessus-Babus S."/>
            <person name="Burckhardt D."/>
            <person name="Oertli M."/>
            <person name="Naumann U."/>
            <person name="Petersen F."/>
            <person name="Wong J."/>
        </authorList>
    </citation>
    <scope>NUCLEOTIDE SEQUENCE</scope>
    <source>
        <strain evidence="9">GSM-AAB239-AS_SAM_17_03QT</strain>
    </source>
</reference>
<dbReference type="FunFam" id="2.60.40.770:FF:000002">
    <property type="entry name" value="putative phosphatidylglycerol/phosphatidylinositol transfer protein DDB_G0282179"/>
    <property type="match status" value="1"/>
</dbReference>